<dbReference type="EMBL" id="CP000113">
    <property type="protein sequence ID" value="ABF92561.1"/>
    <property type="molecule type" value="Genomic_DNA"/>
</dbReference>
<dbReference type="Proteomes" id="UP000002402">
    <property type="component" value="Chromosome"/>
</dbReference>
<dbReference type="OrthoDB" id="9778998at2"/>
<protein>
    <submittedName>
        <fullName evidence="2">Lipoprotein</fullName>
    </submittedName>
</protein>
<keyword evidence="2" id="KW-0449">Lipoprotein</keyword>
<dbReference type="HOGENOM" id="CLU_015706_3_0_7"/>
<dbReference type="RefSeq" id="WP_011556942.1">
    <property type="nucleotide sequence ID" value="NC_008095.1"/>
</dbReference>
<dbReference type="GeneID" id="41364199"/>
<gene>
    <name evidence="2" type="ordered locus">MXAN_7023</name>
</gene>
<organism evidence="2 3">
    <name type="scientific">Myxococcus xanthus (strain DK1622)</name>
    <dbReference type="NCBI Taxonomy" id="246197"/>
    <lineage>
        <taxon>Bacteria</taxon>
        <taxon>Pseudomonadati</taxon>
        <taxon>Myxococcota</taxon>
        <taxon>Myxococcia</taxon>
        <taxon>Myxococcales</taxon>
        <taxon>Cystobacterineae</taxon>
        <taxon>Myxococcaceae</taxon>
        <taxon>Myxococcus</taxon>
    </lineage>
</organism>
<dbReference type="eggNOG" id="COG4880">
    <property type="taxonomic scope" value="Bacteria"/>
</dbReference>
<dbReference type="Pfam" id="PF09826">
    <property type="entry name" value="Beta_propel"/>
    <property type="match status" value="1"/>
</dbReference>
<dbReference type="InterPro" id="IPR019198">
    <property type="entry name" value="Beta_propeller_containing"/>
</dbReference>
<proteinExistence type="predicted"/>
<reference evidence="2 3" key="1">
    <citation type="journal article" date="2006" name="Proc. Natl. Acad. Sci. U.S.A.">
        <title>Evolution of sensory complexity recorded in a myxobacterial genome.</title>
        <authorList>
            <person name="Goldman B.S."/>
            <person name="Nierman W.C."/>
            <person name="Kaiser D."/>
            <person name="Slater S.C."/>
            <person name="Durkin A.S."/>
            <person name="Eisen J.A."/>
            <person name="Ronning C.M."/>
            <person name="Barbazuk W.B."/>
            <person name="Blanchard M."/>
            <person name="Field C."/>
            <person name="Halling C."/>
            <person name="Hinkle G."/>
            <person name="Iartchuk O."/>
            <person name="Kim H.S."/>
            <person name="Mackenzie C."/>
            <person name="Madupu R."/>
            <person name="Miller N."/>
            <person name="Shvartsbeyn A."/>
            <person name="Sullivan S.A."/>
            <person name="Vaudin M."/>
            <person name="Wiegand R."/>
            <person name="Kaplan H.B."/>
        </authorList>
    </citation>
    <scope>NUCLEOTIDE SEQUENCE [LARGE SCALE GENOMIC DNA]</scope>
    <source>
        <strain evidence="3">DK1622</strain>
    </source>
</reference>
<dbReference type="KEGG" id="mxa:MXAN_7023"/>
<dbReference type="STRING" id="246197.MXAN_7023"/>
<dbReference type="EnsemblBacteria" id="ABF92561">
    <property type="protein sequence ID" value="ABF92561"/>
    <property type="gene ID" value="MXAN_7023"/>
</dbReference>
<feature type="region of interest" description="Disordered" evidence="1">
    <location>
        <begin position="106"/>
        <end position="136"/>
    </location>
</feature>
<sequence>MSRPPLAWHRGGRGAVSGAEVQREGRMRQWKRWSWAGVVAVVAVGCDEGNKPLSPVDNEPVQQEARLESFPGCEALEQHIEDTATKQMRAALESYKQYAYGGGHGDGGAAPPMTGAPQEDSSGGGGRPNDYTGTNNQVAGVHEADFVQNDGTRIFVLSGPRLYIHRSWPAEQLTRTAVLEVEGWPREMLLDAERNRLVITSEVAEDRPGTVAGGRGTDDMPVVDCAGFGCGHAYSNTVKVTVVDVADLEAPRVLEQVYLPGGYISARRVDSAVRLVFSDGFRWPADVRFYPEYSPGFFGDRSRLVASIDALIKQNEQRIRAQSLEDWLPKGRRVAADGEVKPLAYDCTSFYRANGPTGLGLVSVLSLNLDAEDSSPSQTSVVGTPGEVYASHEALYVASRHWWWWPEPGQTTHTYLHKFDIRDPDQATYVGSGTVEGYIVNQFAMDEREGVLRVATTVELPPENPGTGNGGDTVWTPPETVNRVVTLHTRDGHLKELGRSEDLARGERIFSARFMGTRGYVVTFRQVDPLFTFDLSDPANPRKVGELKIPGFSTYIHPLGDTHLLTFGEHRNEDGTWQDRALKLSLFDVSDLAQPRETFTHQLGSMGSHSEALYEHKAFTYFPAKGLLALPFTDWDYNAYDYWSGFRSELRVFRVDTATGFSPVGTVSMRDMYQSFNFRNWSWYWQPTVRRSIMADDYVYTISDAGLRVSHVDSLQTPLVTAPFHPPMLP</sequence>
<dbReference type="AlphaFoldDB" id="Q1CWT7"/>
<evidence type="ECO:0000313" key="3">
    <source>
        <dbReference type="Proteomes" id="UP000002402"/>
    </source>
</evidence>
<accession>Q1CWT7</accession>
<evidence type="ECO:0000313" key="2">
    <source>
        <dbReference type="EMBL" id="ABF92561.1"/>
    </source>
</evidence>
<name>Q1CWT7_MYXXD</name>
<evidence type="ECO:0000256" key="1">
    <source>
        <dbReference type="SAM" id="MobiDB-lite"/>
    </source>
</evidence>
<keyword evidence="3" id="KW-1185">Reference proteome</keyword>